<dbReference type="GO" id="GO:0016887">
    <property type="term" value="F:ATP hydrolysis activity"/>
    <property type="evidence" value="ECO:0007669"/>
    <property type="project" value="InterPro"/>
</dbReference>
<keyword evidence="1" id="KW-0813">Transport</keyword>
<dbReference type="AlphaFoldDB" id="A0A9Q4PXU0"/>
<evidence type="ECO:0000256" key="3">
    <source>
        <dbReference type="ARBA" id="ARBA00022840"/>
    </source>
</evidence>
<dbReference type="Proteomes" id="UP001143747">
    <property type="component" value="Unassembled WGS sequence"/>
</dbReference>
<dbReference type="InterPro" id="IPR027417">
    <property type="entry name" value="P-loop_NTPase"/>
</dbReference>
<keyword evidence="2" id="KW-0547">Nucleotide-binding</keyword>
<dbReference type="RefSeq" id="WP_274924163.1">
    <property type="nucleotide sequence ID" value="NZ_JAKELO010000002.1"/>
</dbReference>
<dbReference type="SUPFAM" id="SSF52540">
    <property type="entry name" value="P-loop containing nucleoside triphosphate hydrolases"/>
    <property type="match status" value="1"/>
</dbReference>
<sequence>MHLNADGLTLSHGEWALCADGVFGEGVHLVTGAVGSGKTTLASALAGIFEPTSGQISREGVLRFTLSMQFPEYHVTGFLVKDEIRSWHLPVGKTLKKSGLEGRENEKTLTLSRGQLKRLHLTCLLGNSWDAVILDEPFAGLDCREKKRICTAIEEGNHPLIIIFTHEQAVLPVADFIWEIEGNALVCRGSVPDAIPAWKGAPRYLTRAMEEGAHPENIRLQDATEALCRMHD</sequence>
<reference evidence="5" key="1">
    <citation type="submission" date="2022-01" db="EMBL/GenBank/DDBJ databases">
        <title>Draft genome of Methanogenium marinum DSM 15558.</title>
        <authorList>
            <person name="Chen S.-C."/>
            <person name="You Y.-T."/>
        </authorList>
    </citation>
    <scope>NUCLEOTIDE SEQUENCE</scope>
    <source>
        <strain evidence="5">DSM 15558</strain>
    </source>
</reference>
<dbReference type="InterPro" id="IPR003593">
    <property type="entry name" value="AAA+_ATPase"/>
</dbReference>
<dbReference type="Pfam" id="PF00005">
    <property type="entry name" value="ABC_tran"/>
    <property type="match status" value="1"/>
</dbReference>
<keyword evidence="3 5" id="KW-0067">ATP-binding</keyword>
<dbReference type="Gene3D" id="3.40.50.300">
    <property type="entry name" value="P-loop containing nucleotide triphosphate hydrolases"/>
    <property type="match status" value="1"/>
</dbReference>
<evidence type="ECO:0000313" key="6">
    <source>
        <dbReference type="Proteomes" id="UP001143747"/>
    </source>
</evidence>
<feature type="domain" description="ABC transporter" evidence="4">
    <location>
        <begin position="3"/>
        <end position="207"/>
    </location>
</feature>
<dbReference type="SMART" id="SM00382">
    <property type="entry name" value="AAA"/>
    <property type="match status" value="1"/>
</dbReference>
<dbReference type="InterPro" id="IPR050095">
    <property type="entry name" value="ECF_ABC_transporter_ATP-bd"/>
</dbReference>
<gene>
    <name evidence="5" type="ORF">L0665_02620</name>
</gene>
<organism evidence="5 6">
    <name type="scientific">Methanogenium marinum</name>
    <dbReference type="NCBI Taxonomy" id="348610"/>
    <lineage>
        <taxon>Archaea</taxon>
        <taxon>Methanobacteriati</taxon>
        <taxon>Methanobacteriota</taxon>
        <taxon>Stenosarchaea group</taxon>
        <taxon>Methanomicrobia</taxon>
        <taxon>Methanomicrobiales</taxon>
        <taxon>Methanomicrobiaceae</taxon>
        <taxon>Methanogenium</taxon>
    </lineage>
</organism>
<keyword evidence="6" id="KW-1185">Reference proteome</keyword>
<dbReference type="PANTHER" id="PTHR43553">
    <property type="entry name" value="HEAVY METAL TRANSPORTER"/>
    <property type="match status" value="1"/>
</dbReference>
<accession>A0A9Q4PXU0</accession>
<protein>
    <submittedName>
        <fullName evidence="5">ATP-binding cassette domain-containing protein</fullName>
    </submittedName>
</protein>
<dbReference type="PROSITE" id="PS50893">
    <property type="entry name" value="ABC_TRANSPORTER_2"/>
    <property type="match status" value="1"/>
</dbReference>
<name>A0A9Q4PXU0_9EURY</name>
<dbReference type="GO" id="GO:0005524">
    <property type="term" value="F:ATP binding"/>
    <property type="evidence" value="ECO:0007669"/>
    <property type="project" value="UniProtKB-KW"/>
</dbReference>
<proteinExistence type="predicted"/>
<comment type="caution">
    <text evidence="5">The sequence shown here is derived from an EMBL/GenBank/DDBJ whole genome shotgun (WGS) entry which is preliminary data.</text>
</comment>
<evidence type="ECO:0000256" key="1">
    <source>
        <dbReference type="ARBA" id="ARBA00022448"/>
    </source>
</evidence>
<evidence type="ECO:0000256" key="2">
    <source>
        <dbReference type="ARBA" id="ARBA00022741"/>
    </source>
</evidence>
<evidence type="ECO:0000313" key="5">
    <source>
        <dbReference type="EMBL" id="MDE4907513.1"/>
    </source>
</evidence>
<dbReference type="PANTHER" id="PTHR43553:SF1">
    <property type="entry name" value="ABC TRANSPORTER I FAMILY MEMBER 11, CHLOROPLASTIC"/>
    <property type="match status" value="1"/>
</dbReference>
<evidence type="ECO:0000259" key="4">
    <source>
        <dbReference type="PROSITE" id="PS50893"/>
    </source>
</evidence>
<dbReference type="GO" id="GO:0042626">
    <property type="term" value="F:ATPase-coupled transmembrane transporter activity"/>
    <property type="evidence" value="ECO:0007669"/>
    <property type="project" value="TreeGrafter"/>
</dbReference>
<dbReference type="InterPro" id="IPR003439">
    <property type="entry name" value="ABC_transporter-like_ATP-bd"/>
</dbReference>
<dbReference type="EMBL" id="JAKELO010000002">
    <property type="protein sequence ID" value="MDE4907513.1"/>
    <property type="molecule type" value="Genomic_DNA"/>
</dbReference>